<gene>
    <name evidence="2" type="primary">RE1_2981</name>
    <name evidence="2" type="ORF">CK203_010750</name>
</gene>
<dbReference type="Pfam" id="PF07727">
    <property type="entry name" value="RVT_2"/>
    <property type="match status" value="1"/>
</dbReference>
<dbReference type="SUPFAM" id="SSF56672">
    <property type="entry name" value="DNA/RNA polymerases"/>
    <property type="match status" value="1"/>
</dbReference>
<reference evidence="2 3" key="1">
    <citation type="journal article" date="2018" name="PLoS Genet.">
        <title>Population sequencing reveals clonal diversity and ancestral inbreeding in the grapevine cultivar Chardonnay.</title>
        <authorList>
            <person name="Roach M.J."/>
            <person name="Johnson D.L."/>
            <person name="Bohlmann J."/>
            <person name="van Vuuren H.J."/>
            <person name="Jones S.J."/>
            <person name="Pretorius I.S."/>
            <person name="Schmidt S.A."/>
            <person name="Borneman A.R."/>
        </authorList>
    </citation>
    <scope>NUCLEOTIDE SEQUENCE [LARGE SCALE GENOMIC DNA]</scope>
    <source>
        <strain evidence="3">cv. Chardonnay</strain>
        <tissue evidence="2">Leaf</tissue>
    </source>
</reference>
<feature type="domain" description="Reverse transcriptase Ty1/copia-type" evidence="1">
    <location>
        <begin position="54"/>
        <end position="218"/>
    </location>
</feature>
<evidence type="ECO:0000313" key="2">
    <source>
        <dbReference type="EMBL" id="RVX12207.1"/>
    </source>
</evidence>
<dbReference type="Proteomes" id="UP000288805">
    <property type="component" value="Unassembled WGS sequence"/>
</dbReference>
<evidence type="ECO:0000313" key="3">
    <source>
        <dbReference type="Proteomes" id="UP000288805"/>
    </source>
</evidence>
<dbReference type="InterPro" id="IPR013103">
    <property type="entry name" value="RVT_2"/>
</dbReference>
<name>A0A438JTC8_VITVI</name>
<dbReference type="InterPro" id="IPR043502">
    <property type="entry name" value="DNA/RNA_pol_sf"/>
</dbReference>
<dbReference type="PANTHER" id="PTHR11439:SF467">
    <property type="entry name" value="INTEGRASE CATALYTIC DOMAIN-CONTAINING PROTEIN"/>
    <property type="match status" value="1"/>
</dbReference>
<dbReference type="EMBL" id="QGNW01000028">
    <property type="protein sequence ID" value="RVX12207.1"/>
    <property type="molecule type" value="Genomic_DNA"/>
</dbReference>
<proteinExistence type="predicted"/>
<dbReference type="AlphaFoldDB" id="A0A438JTC8"/>
<accession>A0A438JTC8</accession>
<comment type="caution">
    <text evidence="2">The sequence shown here is derived from an EMBL/GenBank/DDBJ whole genome shotgun (WGS) entry which is preliminary data.</text>
</comment>
<sequence>MQTKSKSGIYKPKVYTTIVALLDHFQEPSSVQQALQLPHWKTTMEAEYSALVRNGTWRLVPKTKRMHIVLNKWIFKTKLKADGSLDEFKGRLVAKGFQQHASVDFLDTFSPVVKASTIQIIFTLVVAYNWDIQQIDINNAFLNGILHEDVYMCQPEGFVRSTHPTHVCKLIKSLYGLKQAPRTWFVQFRNALVSWGFRPSISDNSLFHSRKNGHLVLALTSQFALKTLGYISYFLGFKAFRDSSGLYLNQAKYISDLLVKTNMVHAKSSSTPMALSQKLALENSALFLDVTLCCSTIGALQYLTLIWPDISFSVNKLSQFLKAPTQHRWSACKRLFAMLVVPELLVYLSDLLLDLHLKASRMLIGRVMLMTKDLRPVIVFFLVAI</sequence>
<evidence type="ECO:0000259" key="1">
    <source>
        <dbReference type="Pfam" id="PF07727"/>
    </source>
</evidence>
<organism evidence="2 3">
    <name type="scientific">Vitis vinifera</name>
    <name type="common">Grape</name>
    <dbReference type="NCBI Taxonomy" id="29760"/>
    <lineage>
        <taxon>Eukaryota</taxon>
        <taxon>Viridiplantae</taxon>
        <taxon>Streptophyta</taxon>
        <taxon>Embryophyta</taxon>
        <taxon>Tracheophyta</taxon>
        <taxon>Spermatophyta</taxon>
        <taxon>Magnoliopsida</taxon>
        <taxon>eudicotyledons</taxon>
        <taxon>Gunneridae</taxon>
        <taxon>Pentapetalae</taxon>
        <taxon>rosids</taxon>
        <taxon>Vitales</taxon>
        <taxon>Vitaceae</taxon>
        <taxon>Viteae</taxon>
        <taxon>Vitis</taxon>
    </lineage>
</organism>
<dbReference type="PANTHER" id="PTHR11439">
    <property type="entry name" value="GAG-POL-RELATED RETROTRANSPOSON"/>
    <property type="match status" value="1"/>
</dbReference>
<protein>
    <submittedName>
        <fullName evidence="2">Retrovirus-related Pol polyprotein from transposon RE1</fullName>
    </submittedName>
</protein>